<accession>A0A2P5HQC8</accession>
<evidence type="ECO:0000313" key="1">
    <source>
        <dbReference type="EMBL" id="POS72431.1"/>
    </source>
</evidence>
<gene>
    <name evidence="1" type="ORF">DHEL01_v209175</name>
</gene>
<proteinExistence type="predicted"/>
<sequence>MPNVTGNKALGTPVAAVFDDEPVFALKILIERYILPWARLQGWVRPHAFCLLVAPLDHGDKTAPHSIGLKNPVYRSGVFIVSCTPTWSKYNRTPEDEVITYGEDLDRR</sequence>
<dbReference type="EMBL" id="MAVT02001002">
    <property type="protein sequence ID" value="POS72431.1"/>
    <property type="molecule type" value="Genomic_DNA"/>
</dbReference>
<comment type="caution">
    <text evidence="1">The sequence shown here is derived from an EMBL/GenBank/DDBJ whole genome shotgun (WGS) entry which is preliminary data.</text>
</comment>
<protein>
    <submittedName>
        <fullName evidence="1">Uncharacterized protein</fullName>
    </submittedName>
</protein>
<dbReference type="Proteomes" id="UP000094444">
    <property type="component" value="Unassembled WGS sequence"/>
</dbReference>
<name>A0A2P5HQC8_DIAHE</name>
<keyword evidence="2" id="KW-1185">Reference proteome</keyword>
<evidence type="ECO:0000313" key="2">
    <source>
        <dbReference type="Proteomes" id="UP000094444"/>
    </source>
</evidence>
<reference evidence="1" key="1">
    <citation type="submission" date="2017-09" db="EMBL/GenBank/DDBJ databases">
        <title>Polyketide synthases of a Diaporthe helianthi virulent isolate.</title>
        <authorList>
            <person name="Baroncelli R."/>
        </authorList>
    </citation>
    <scope>NUCLEOTIDE SEQUENCE [LARGE SCALE GENOMIC DNA]</scope>
    <source>
        <strain evidence="1">7/96</strain>
    </source>
</reference>
<dbReference type="InParanoid" id="A0A2P5HQC8"/>
<dbReference type="AlphaFoldDB" id="A0A2P5HQC8"/>
<organism evidence="1 2">
    <name type="scientific">Diaporthe helianthi</name>
    <dbReference type="NCBI Taxonomy" id="158607"/>
    <lineage>
        <taxon>Eukaryota</taxon>
        <taxon>Fungi</taxon>
        <taxon>Dikarya</taxon>
        <taxon>Ascomycota</taxon>
        <taxon>Pezizomycotina</taxon>
        <taxon>Sordariomycetes</taxon>
        <taxon>Sordariomycetidae</taxon>
        <taxon>Diaporthales</taxon>
        <taxon>Diaporthaceae</taxon>
        <taxon>Diaporthe</taxon>
    </lineage>
</organism>